<dbReference type="RefSeq" id="WP_194978096.1">
    <property type="nucleotide sequence ID" value="NZ_JADMKS010000004.1"/>
</dbReference>
<evidence type="ECO:0000313" key="3">
    <source>
        <dbReference type="Proteomes" id="UP000705283"/>
    </source>
</evidence>
<reference evidence="2" key="2">
    <citation type="submission" date="2022-09" db="EMBL/GenBank/DDBJ databases">
        <title>Rouxiella aceris sp. nov., isolated from tree sap and emended description of the genus Rhouxiella.</title>
        <authorList>
            <person name="Kim I.S."/>
        </authorList>
    </citation>
    <scope>NUCLEOTIDE SEQUENCE</scope>
    <source>
        <strain evidence="2">SAP-2</strain>
    </source>
</reference>
<dbReference type="PANTHER" id="PTHR12110:SF21">
    <property type="entry name" value="XYLOSE ISOMERASE-LIKE TIM BARREL DOMAIN-CONTAINING PROTEIN"/>
    <property type="match status" value="1"/>
</dbReference>
<proteinExistence type="predicted"/>
<dbReference type="Pfam" id="PF01261">
    <property type="entry name" value="AP_endonuc_2"/>
    <property type="match status" value="1"/>
</dbReference>
<reference evidence="2" key="1">
    <citation type="submission" date="2020-11" db="EMBL/GenBank/DDBJ databases">
        <authorList>
            <person name="Lee S.D."/>
        </authorList>
    </citation>
    <scope>NUCLEOTIDE SEQUENCE</scope>
    <source>
        <strain evidence="2">SAP-2</strain>
    </source>
</reference>
<gene>
    <name evidence="2" type="ORF">ITX54_12195</name>
</gene>
<dbReference type="InterPro" id="IPR014621">
    <property type="entry name" value="UCP036778_sugar_epimerase"/>
</dbReference>
<dbReference type="EMBL" id="JADMKS010000004">
    <property type="protein sequence ID" value="MBF6637419.1"/>
    <property type="molecule type" value="Genomic_DNA"/>
</dbReference>
<protein>
    <submittedName>
        <fullName evidence="2">TIM barrel protein</fullName>
    </submittedName>
</protein>
<dbReference type="InterPro" id="IPR036237">
    <property type="entry name" value="Xyl_isomerase-like_sf"/>
</dbReference>
<dbReference type="PANTHER" id="PTHR12110">
    <property type="entry name" value="HYDROXYPYRUVATE ISOMERASE"/>
    <property type="match status" value="1"/>
</dbReference>
<dbReference type="Gene3D" id="3.20.20.150">
    <property type="entry name" value="Divalent-metal-dependent TIM barrel enzymes"/>
    <property type="match status" value="1"/>
</dbReference>
<dbReference type="AlphaFoldDB" id="A0AA40X2S7"/>
<evidence type="ECO:0000259" key="1">
    <source>
        <dbReference type="Pfam" id="PF01261"/>
    </source>
</evidence>
<dbReference type="InterPro" id="IPR050312">
    <property type="entry name" value="IolE/XylAMocC-like"/>
</dbReference>
<organism evidence="2 3">
    <name type="scientific">Rouxiella silvae</name>
    <dbReference type="NCBI Taxonomy" id="1646373"/>
    <lineage>
        <taxon>Bacteria</taxon>
        <taxon>Pseudomonadati</taxon>
        <taxon>Pseudomonadota</taxon>
        <taxon>Gammaproteobacteria</taxon>
        <taxon>Enterobacterales</taxon>
        <taxon>Yersiniaceae</taxon>
        <taxon>Rouxiella</taxon>
    </lineage>
</organism>
<dbReference type="SUPFAM" id="SSF51658">
    <property type="entry name" value="Xylose isomerase-like"/>
    <property type="match status" value="1"/>
</dbReference>
<comment type="caution">
    <text evidence="2">The sequence shown here is derived from an EMBL/GenBank/DDBJ whole genome shotgun (WGS) entry which is preliminary data.</text>
</comment>
<sequence length="271" mass="30537">MYIDHNRFCINRKIAPNLSIEQFFKLVNRCGINKVELRNDMPSGKVTDDLSALQVNSLADKYGQEIMTINAIYPFNQITAPLLEKTEELLKEARSLGAKSLVLCPLNDNTRIPFEETVIALQTLAPLFEKYGVEGLVEPLGFPGSSLRSAVQSQALIRDAQVSFKIVLDTFHHYLFVEDEADFETTIDIELIGLVHLSGVEDGRIKATLSDEERVMLTTLDRMKNVEQVKRLEKLGYQGIYSFEPFSSVLAGWGEEDIEREIHASIALLND</sequence>
<accession>A0AA40X2S7</accession>
<feature type="domain" description="Xylose isomerase-like TIM barrel" evidence="1">
    <location>
        <begin position="24"/>
        <end position="259"/>
    </location>
</feature>
<dbReference type="InterPro" id="IPR013022">
    <property type="entry name" value="Xyl_isomerase-like_TIM-brl"/>
</dbReference>
<dbReference type="Proteomes" id="UP000705283">
    <property type="component" value="Unassembled WGS sequence"/>
</dbReference>
<evidence type="ECO:0000313" key="2">
    <source>
        <dbReference type="EMBL" id="MBF6637419.1"/>
    </source>
</evidence>
<name>A0AA40X2S7_9GAMM</name>
<dbReference type="PIRSF" id="PIRSF036778">
    <property type="entry name" value="UCP036778"/>
    <property type="match status" value="1"/>
</dbReference>